<keyword evidence="3" id="KW-1185">Reference proteome</keyword>
<accession>A0A6A6W3T2</accession>
<dbReference type="EMBL" id="ML996573">
    <property type="protein sequence ID" value="KAF2757273.1"/>
    <property type="molecule type" value="Genomic_DNA"/>
</dbReference>
<feature type="compositionally biased region" description="Low complexity" evidence="1">
    <location>
        <begin position="131"/>
        <end position="146"/>
    </location>
</feature>
<feature type="compositionally biased region" description="Basic and acidic residues" evidence="1">
    <location>
        <begin position="119"/>
        <end position="129"/>
    </location>
</feature>
<name>A0A6A6W3T2_9PEZI</name>
<reference evidence="2" key="1">
    <citation type="journal article" date="2020" name="Stud. Mycol.">
        <title>101 Dothideomycetes genomes: a test case for predicting lifestyles and emergence of pathogens.</title>
        <authorList>
            <person name="Haridas S."/>
            <person name="Albert R."/>
            <person name="Binder M."/>
            <person name="Bloem J."/>
            <person name="Labutti K."/>
            <person name="Salamov A."/>
            <person name="Andreopoulos B."/>
            <person name="Baker S."/>
            <person name="Barry K."/>
            <person name="Bills G."/>
            <person name="Bluhm B."/>
            <person name="Cannon C."/>
            <person name="Castanera R."/>
            <person name="Culley D."/>
            <person name="Daum C."/>
            <person name="Ezra D."/>
            <person name="Gonzalez J."/>
            <person name="Henrissat B."/>
            <person name="Kuo A."/>
            <person name="Liang C."/>
            <person name="Lipzen A."/>
            <person name="Lutzoni F."/>
            <person name="Magnuson J."/>
            <person name="Mondo S."/>
            <person name="Nolan M."/>
            <person name="Ohm R."/>
            <person name="Pangilinan J."/>
            <person name="Park H.-J."/>
            <person name="Ramirez L."/>
            <person name="Alfaro M."/>
            <person name="Sun H."/>
            <person name="Tritt A."/>
            <person name="Yoshinaga Y."/>
            <person name="Zwiers L.-H."/>
            <person name="Turgeon B."/>
            <person name="Goodwin S."/>
            <person name="Spatafora J."/>
            <person name="Crous P."/>
            <person name="Grigoriev I."/>
        </authorList>
    </citation>
    <scope>NUCLEOTIDE SEQUENCE</scope>
    <source>
        <strain evidence="2">CBS 121739</strain>
    </source>
</reference>
<feature type="region of interest" description="Disordered" evidence="1">
    <location>
        <begin position="87"/>
        <end position="152"/>
    </location>
</feature>
<evidence type="ECO:0000313" key="3">
    <source>
        <dbReference type="Proteomes" id="UP000799437"/>
    </source>
</evidence>
<proteinExistence type="predicted"/>
<evidence type="ECO:0000313" key="2">
    <source>
        <dbReference type="EMBL" id="KAF2757273.1"/>
    </source>
</evidence>
<organism evidence="2 3">
    <name type="scientific">Pseudovirgaria hyperparasitica</name>
    <dbReference type="NCBI Taxonomy" id="470096"/>
    <lineage>
        <taxon>Eukaryota</taxon>
        <taxon>Fungi</taxon>
        <taxon>Dikarya</taxon>
        <taxon>Ascomycota</taxon>
        <taxon>Pezizomycotina</taxon>
        <taxon>Dothideomycetes</taxon>
        <taxon>Dothideomycetes incertae sedis</taxon>
        <taxon>Acrospermales</taxon>
        <taxon>Acrospermaceae</taxon>
        <taxon>Pseudovirgaria</taxon>
    </lineage>
</organism>
<sequence>MYLNFKHDTDITISIATIRLARFVDCGCIRRSYTKDFTEDNTNEQHKLSVELFPPWDHWDSESPQASLSPSSRPQGYAANVRGAHSLALNRNPSIPNEETLSKVNKRKYENTTDEEVDGIQKKQERDNDSPTTLATPAVPATPATPILETIPTGDCRTSWVYPTLAKPWRHKHSQDRASESVSTERFTIREHETPTRT</sequence>
<feature type="compositionally biased region" description="Polar residues" evidence="1">
    <location>
        <begin position="89"/>
        <end position="103"/>
    </location>
</feature>
<dbReference type="GeneID" id="54486577"/>
<feature type="compositionally biased region" description="Basic and acidic residues" evidence="1">
    <location>
        <begin position="187"/>
        <end position="198"/>
    </location>
</feature>
<dbReference type="AlphaFoldDB" id="A0A6A6W3T2"/>
<dbReference type="Proteomes" id="UP000799437">
    <property type="component" value="Unassembled WGS sequence"/>
</dbReference>
<gene>
    <name evidence="2" type="ORF">EJ05DRAFT_486343</name>
</gene>
<feature type="region of interest" description="Disordered" evidence="1">
    <location>
        <begin position="169"/>
        <end position="198"/>
    </location>
</feature>
<evidence type="ECO:0000256" key="1">
    <source>
        <dbReference type="SAM" id="MobiDB-lite"/>
    </source>
</evidence>
<dbReference type="RefSeq" id="XP_033599724.1">
    <property type="nucleotide sequence ID" value="XM_033745523.1"/>
</dbReference>
<protein>
    <submittedName>
        <fullName evidence="2">Uncharacterized protein</fullName>
    </submittedName>
</protein>